<evidence type="ECO:0000313" key="2">
    <source>
        <dbReference type="Proteomes" id="UP000019763"/>
    </source>
</evidence>
<organism evidence="1 2">
    <name type="scientific">Gregarina niphandrodes</name>
    <name type="common">Septate eugregarine</name>
    <dbReference type="NCBI Taxonomy" id="110365"/>
    <lineage>
        <taxon>Eukaryota</taxon>
        <taxon>Sar</taxon>
        <taxon>Alveolata</taxon>
        <taxon>Apicomplexa</taxon>
        <taxon>Conoidasida</taxon>
        <taxon>Gregarinasina</taxon>
        <taxon>Eugregarinorida</taxon>
        <taxon>Gregarinidae</taxon>
        <taxon>Gregarina</taxon>
    </lineage>
</organism>
<gene>
    <name evidence="1" type="ORF">GNI_003820</name>
</gene>
<dbReference type="AlphaFoldDB" id="A0A023BDI3"/>
<dbReference type="VEuPathDB" id="CryptoDB:GNI_003820"/>
<keyword evidence="2" id="KW-1185">Reference proteome</keyword>
<protein>
    <submittedName>
        <fullName evidence="1">Uncharacterized protein</fullName>
    </submittedName>
</protein>
<dbReference type="RefSeq" id="XP_011128530.1">
    <property type="nucleotide sequence ID" value="XM_011130228.1"/>
</dbReference>
<dbReference type="GeneID" id="22910392"/>
<dbReference type="Proteomes" id="UP000019763">
    <property type="component" value="Unassembled WGS sequence"/>
</dbReference>
<name>A0A023BDI3_GRENI</name>
<evidence type="ECO:0000313" key="1">
    <source>
        <dbReference type="EMBL" id="EZG88831.1"/>
    </source>
</evidence>
<dbReference type="EMBL" id="AFNH02000032">
    <property type="protein sequence ID" value="EZG88831.1"/>
    <property type="molecule type" value="Genomic_DNA"/>
</dbReference>
<reference evidence="1" key="1">
    <citation type="submission" date="2013-12" db="EMBL/GenBank/DDBJ databases">
        <authorList>
            <person name="Omoto C.K."/>
            <person name="Sibley D."/>
            <person name="Venepally P."/>
            <person name="Hadjithomas M."/>
            <person name="Karamycheva S."/>
            <person name="Brunk B."/>
            <person name="Roos D."/>
            <person name="Caler E."/>
            <person name="Lorenzi H."/>
        </authorList>
    </citation>
    <scope>NUCLEOTIDE SEQUENCE</scope>
</reference>
<proteinExistence type="predicted"/>
<sequence>MKANLRILAFNSTLPYLLQQGNNQRLKIQSYVSPVSSYYDPSTVEGMLMAAVEESLRLQQDVLIKIVDLDPQTVLDRSDFLPLWLLQYRKALTTMEDSLVRKIPKSLSANHMNRLRVMRAIAPVVCGLMDMTFDEAIGECREKYGSDYAYEEWDLSEFAASTISSDVNLKVQVGIKYVPFSSFSSQQSCNDVLY</sequence>
<comment type="caution">
    <text evidence="1">The sequence shown here is derived from an EMBL/GenBank/DDBJ whole genome shotgun (WGS) entry which is preliminary data.</text>
</comment>
<accession>A0A023BDI3</accession>